<protein>
    <submittedName>
        <fullName evidence="2">Uncharacterized protein</fullName>
    </submittedName>
</protein>
<sequence>MGSGPGPKEGEVQQQPRTGLPQPAAAHAPPMYDRLIAAVMAEFNGQWPSHQPPLEDFIRRRLCEVEVEPTFATIMMPGRLRPLPE</sequence>
<name>A0A9W6BBN4_9CHLO</name>
<organism evidence="2 3">
    <name type="scientific">Pleodorina starrii</name>
    <dbReference type="NCBI Taxonomy" id="330485"/>
    <lineage>
        <taxon>Eukaryota</taxon>
        <taxon>Viridiplantae</taxon>
        <taxon>Chlorophyta</taxon>
        <taxon>core chlorophytes</taxon>
        <taxon>Chlorophyceae</taxon>
        <taxon>CS clade</taxon>
        <taxon>Chlamydomonadales</taxon>
        <taxon>Volvocaceae</taxon>
        <taxon>Pleodorina</taxon>
    </lineage>
</organism>
<evidence type="ECO:0000313" key="2">
    <source>
        <dbReference type="EMBL" id="GLC48815.1"/>
    </source>
</evidence>
<reference evidence="2 3" key="1">
    <citation type="journal article" date="2023" name="Commun. Biol.">
        <title>Reorganization of the ancestral sex-determining regions during the evolution of trioecy in Pleodorina starrii.</title>
        <authorList>
            <person name="Takahashi K."/>
            <person name="Suzuki S."/>
            <person name="Kawai-Toyooka H."/>
            <person name="Yamamoto K."/>
            <person name="Hamaji T."/>
            <person name="Ootsuki R."/>
            <person name="Yamaguchi H."/>
            <person name="Kawachi M."/>
            <person name="Higashiyama T."/>
            <person name="Nozaki H."/>
        </authorList>
    </citation>
    <scope>NUCLEOTIDE SEQUENCE [LARGE SCALE GENOMIC DNA]</scope>
    <source>
        <strain evidence="2 3">NIES-4479</strain>
    </source>
</reference>
<accession>A0A9W6BBN4</accession>
<keyword evidence="3" id="KW-1185">Reference proteome</keyword>
<gene>
    <name evidence="2" type="primary">PLEST005839</name>
    <name evidence="2" type="ORF">PLESTB_000151700</name>
</gene>
<proteinExistence type="predicted"/>
<evidence type="ECO:0000256" key="1">
    <source>
        <dbReference type="SAM" id="MobiDB-lite"/>
    </source>
</evidence>
<dbReference type="EMBL" id="BRXU01000002">
    <property type="protein sequence ID" value="GLC48815.1"/>
    <property type="molecule type" value="Genomic_DNA"/>
</dbReference>
<evidence type="ECO:0000313" key="3">
    <source>
        <dbReference type="Proteomes" id="UP001165080"/>
    </source>
</evidence>
<dbReference type="Proteomes" id="UP001165080">
    <property type="component" value="Unassembled WGS sequence"/>
</dbReference>
<comment type="caution">
    <text evidence="2">The sequence shown here is derived from an EMBL/GenBank/DDBJ whole genome shotgun (WGS) entry which is preliminary data.</text>
</comment>
<dbReference type="AlphaFoldDB" id="A0A9W6BBN4"/>
<feature type="region of interest" description="Disordered" evidence="1">
    <location>
        <begin position="1"/>
        <end position="28"/>
    </location>
</feature>